<dbReference type="Gene3D" id="1.10.530.10">
    <property type="match status" value="1"/>
</dbReference>
<organism evidence="2 3">
    <name type="scientific">Brevibacillus gelatini</name>
    <dbReference type="NCBI Taxonomy" id="1655277"/>
    <lineage>
        <taxon>Bacteria</taxon>
        <taxon>Bacillati</taxon>
        <taxon>Bacillota</taxon>
        <taxon>Bacilli</taxon>
        <taxon>Bacillales</taxon>
        <taxon>Paenibacillaceae</taxon>
        <taxon>Brevibacillus</taxon>
    </lineage>
</organism>
<dbReference type="SUPFAM" id="SSF53955">
    <property type="entry name" value="Lysozyme-like"/>
    <property type="match status" value="1"/>
</dbReference>
<dbReference type="Pfam" id="PF01464">
    <property type="entry name" value="SLT"/>
    <property type="match status" value="1"/>
</dbReference>
<dbReference type="InterPro" id="IPR018392">
    <property type="entry name" value="LysM"/>
</dbReference>
<dbReference type="InterPro" id="IPR008258">
    <property type="entry name" value="Transglycosylase_SLT_dom_1"/>
</dbReference>
<dbReference type="SMART" id="SM00257">
    <property type="entry name" value="LysM"/>
    <property type="match status" value="1"/>
</dbReference>
<dbReference type="Pfam" id="PF01476">
    <property type="entry name" value="LysM"/>
    <property type="match status" value="1"/>
</dbReference>
<dbReference type="InterPro" id="IPR055259">
    <property type="entry name" value="YkvP/CgeB_Glyco_trans-like"/>
</dbReference>
<dbReference type="SUPFAM" id="SSF54106">
    <property type="entry name" value="LysM domain"/>
    <property type="match status" value="1"/>
</dbReference>
<dbReference type="Gene3D" id="3.10.350.10">
    <property type="entry name" value="LysM domain"/>
    <property type="match status" value="1"/>
</dbReference>
<evidence type="ECO:0000313" key="2">
    <source>
        <dbReference type="EMBL" id="RNB57387.1"/>
    </source>
</evidence>
<reference evidence="2 3" key="1">
    <citation type="submission" date="2018-10" db="EMBL/GenBank/DDBJ databases">
        <title>Phylogenomics of Brevibacillus.</title>
        <authorList>
            <person name="Dunlap C."/>
        </authorList>
    </citation>
    <scope>NUCLEOTIDE SEQUENCE [LARGE SCALE GENOMIC DNA]</scope>
    <source>
        <strain evidence="2 3">DSM 100115</strain>
    </source>
</reference>
<name>A0A3M8B2Y2_9BACL</name>
<evidence type="ECO:0000259" key="1">
    <source>
        <dbReference type="PROSITE" id="PS51782"/>
    </source>
</evidence>
<dbReference type="CDD" id="cd00254">
    <property type="entry name" value="LT-like"/>
    <property type="match status" value="1"/>
</dbReference>
<dbReference type="Pfam" id="PF12996">
    <property type="entry name" value="DUF3880"/>
    <property type="match status" value="1"/>
</dbReference>
<dbReference type="PROSITE" id="PS51782">
    <property type="entry name" value="LYSM"/>
    <property type="match status" value="1"/>
</dbReference>
<dbReference type="PANTHER" id="PTHR37423">
    <property type="entry name" value="SOLUBLE LYTIC MUREIN TRANSGLYCOSYLASE-RELATED"/>
    <property type="match status" value="1"/>
</dbReference>
<dbReference type="CDD" id="cd00118">
    <property type="entry name" value="LysM"/>
    <property type="match status" value="1"/>
</dbReference>
<dbReference type="RefSeq" id="WP_122904713.1">
    <property type="nucleotide sequence ID" value="NZ_CP154342.1"/>
</dbReference>
<proteinExistence type="predicted"/>
<evidence type="ECO:0000313" key="3">
    <source>
        <dbReference type="Proteomes" id="UP000268829"/>
    </source>
</evidence>
<dbReference type="InterPro" id="IPR023346">
    <property type="entry name" value="Lysozyme-like_dom_sf"/>
</dbReference>
<sequence length="540" mass="60518">MRILFLEKSQALLHGLTYGFHDAGHHVLISGLLTGLHLPALLQSFQPSLIVMTGWGPELTLTQQAYICKQIKQAKVPLVYWAEEDPAFVHIWSLPVALRMQADFVFTVSPETVFVYREAGIRAAHMDVGYDEELYRPDERANGPRIPVAVVSPASPYMYRHQLEHDLAGALHTLIWPLLSLGVPARFYGKEWAQMKPFFGLNIPHDWIVEQTGQMEARQVYQHADLVIEVQSAEKSISERMLAAAGSGGLLLTRDTPGLRRIFTPGYDMLASSSPIQTANLLRHYLERPEERRTLQANGLRTVRSHTYGQRTRFMLRTLIEEGILAADAADCLHGKKEPGCPPQPVCITDSLHTVQPGESLWQIAQAYGTTSGKLQQANRLVSDLLHVGQLLRIPPKTAEDGEQFPQIKKWLDQAARLFQLDPLLLYGIAYAESDFGQNAGMSTAGAFGIMQLKEKTAKGLGVDRTDPWQNILGGAMYIKEMLYEFDGDLPMALAAYNWGLNHVWQAVRQGGKQWLTLAPEETQHYVIKIMKYMSEAGRI</sequence>
<dbReference type="Pfam" id="PF13524">
    <property type="entry name" value="Glyco_trans_1_2"/>
    <property type="match status" value="1"/>
</dbReference>
<dbReference type="EMBL" id="RHHS01000024">
    <property type="protein sequence ID" value="RNB57387.1"/>
    <property type="molecule type" value="Genomic_DNA"/>
</dbReference>
<protein>
    <submittedName>
        <fullName evidence="2">LysM peptidoglycan-binding domain-containing protein</fullName>
    </submittedName>
</protein>
<dbReference type="AlphaFoldDB" id="A0A3M8B2Y2"/>
<dbReference type="OrthoDB" id="7019976at2"/>
<dbReference type="InterPro" id="IPR036779">
    <property type="entry name" value="LysM_dom_sf"/>
</dbReference>
<dbReference type="SUPFAM" id="SSF53756">
    <property type="entry name" value="UDP-Glycosyltransferase/glycogen phosphorylase"/>
    <property type="match status" value="1"/>
</dbReference>
<feature type="domain" description="LysM" evidence="1">
    <location>
        <begin position="351"/>
        <end position="394"/>
    </location>
</feature>
<accession>A0A3M8B2Y2</accession>
<dbReference type="PANTHER" id="PTHR37423:SF2">
    <property type="entry name" value="MEMBRANE-BOUND LYTIC MUREIN TRANSGLYCOSYLASE C"/>
    <property type="match status" value="1"/>
</dbReference>
<dbReference type="Proteomes" id="UP000268829">
    <property type="component" value="Unassembled WGS sequence"/>
</dbReference>
<gene>
    <name evidence="2" type="ORF">EDM57_10495</name>
</gene>
<comment type="caution">
    <text evidence="2">The sequence shown here is derived from an EMBL/GenBank/DDBJ whole genome shotgun (WGS) entry which is preliminary data.</text>
</comment>
<dbReference type="InterPro" id="IPR024542">
    <property type="entry name" value="YkvP_N"/>
</dbReference>
<keyword evidence="3" id="KW-1185">Reference proteome</keyword>